<evidence type="ECO:0000313" key="2">
    <source>
        <dbReference type="EMBL" id="KAG5268281.1"/>
    </source>
</evidence>
<feature type="compositionally biased region" description="Basic and acidic residues" evidence="1">
    <location>
        <begin position="31"/>
        <end position="50"/>
    </location>
</feature>
<dbReference type="AlphaFoldDB" id="A0AAV6G3Y9"/>
<reference evidence="2" key="1">
    <citation type="submission" date="2020-10" db="EMBL/GenBank/DDBJ databases">
        <title>Chromosome-scale genome assembly of the Allis shad, Alosa alosa.</title>
        <authorList>
            <person name="Margot Z."/>
            <person name="Christophe K."/>
            <person name="Cabau C."/>
            <person name="Louis A."/>
            <person name="Berthelot C."/>
            <person name="Parey E."/>
            <person name="Roest Crollius H."/>
            <person name="Montfort J."/>
            <person name="Robinson-Rechavi M."/>
            <person name="Bucao C."/>
            <person name="Bouchez O."/>
            <person name="Gislard M."/>
            <person name="Lluch J."/>
            <person name="Milhes M."/>
            <person name="Lampietro C."/>
            <person name="Lopez Roques C."/>
            <person name="Donnadieu C."/>
            <person name="Braasch I."/>
            <person name="Desvignes T."/>
            <person name="Postlethwait J."/>
            <person name="Bobe J."/>
            <person name="Guiguen Y."/>
        </authorList>
    </citation>
    <scope>NUCLEOTIDE SEQUENCE</scope>
    <source>
        <strain evidence="2">M-15738</strain>
        <tissue evidence="2">Blood</tissue>
    </source>
</reference>
<evidence type="ECO:0000256" key="1">
    <source>
        <dbReference type="SAM" id="MobiDB-lite"/>
    </source>
</evidence>
<organism evidence="2 3">
    <name type="scientific">Alosa alosa</name>
    <name type="common">allis shad</name>
    <dbReference type="NCBI Taxonomy" id="278164"/>
    <lineage>
        <taxon>Eukaryota</taxon>
        <taxon>Metazoa</taxon>
        <taxon>Chordata</taxon>
        <taxon>Craniata</taxon>
        <taxon>Vertebrata</taxon>
        <taxon>Euteleostomi</taxon>
        <taxon>Actinopterygii</taxon>
        <taxon>Neopterygii</taxon>
        <taxon>Teleostei</taxon>
        <taxon>Clupei</taxon>
        <taxon>Clupeiformes</taxon>
        <taxon>Clupeoidei</taxon>
        <taxon>Clupeidae</taxon>
        <taxon>Alosa</taxon>
    </lineage>
</organism>
<dbReference type="Proteomes" id="UP000823561">
    <property type="component" value="Chromosome 16"/>
</dbReference>
<comment type="caution">
    <text evidence="2">The sequence shown here is derived from an EMBL/GenBank/DDBJ whole genome shotgun (WGS) entry which is preliminary data.</text>
</comment>
<protein>
    <submittedName>
        <fullName evidence="2">Uncharacterized protein</fullName>
    </submittedName>
</protein>
<proteinExistence type="predicted"/>
<accession>A0AAV6G3Y9</accession>
<gene>
    <name evidence="2" type="ORF">AALO_G00210790</name>
</gene>
<evidence type="ECO:0000313" key="3">
    <source>
        <dbReference type="Proteomes" id="UP000823561"/>
    </source>
</evidence>
<keyword evidence="3" id="KW-1185">Reference proteome</keyword>
<sequence length="118" mass="12990">MHKASARTVASNSHCSLALPSSAGSKVTSRIPEHSLRCSEASKSREDSDSARLFIRATTMRHCTVTCTLHHMDALAGLLDTQPWMKAMQLGIKAGGIKHTEKPALERDKLLKRHNYPL</sequence>
<dbReference type="EMBL" id="JADWDJ010000016">
    <property type="protein sequence ID" value="KAG5268281.1"/>
    <property type="molecule type" value="Genomic_DNA"/>
</dbReference>
<feature type="region of interest" description="Disordered" evidence="1">
    <location>
        <begin position="1"/>
        <end position="50"/>
    </location>
</feature>
<name>A0AAV6G3Y9_9TELE</name>